<dbReference type="InterPro" id="IPR000531">
    <property type="entry name" value="Beta-barrel_TonB"/>
</dbReference>
<dbReference type="Gene3D" id="2.170.130.10">
    <property type="entry name" value="TonB-dependent receptor, plug domain"/>
    <property type="match status" value="1"/>
</dbReference>
<reference evidence="15" key="2">
    <citation type="submission" date="2021-04" db="EMBL/GenBank/DDBJ databases">
        <authorList>
            <person name="Gilroy R."/>
        </authorList>
    </citation>
    <scope>NUCLEOTIDE SEQUENCE</scope>
    <source>
        <strain evidence="15">1719</strain>
    </source>
</reference>
<comment type="caution">
    <text evidence="15">The sequence shown here is derived from an EMBL/GenBank/DDBJ whole genome shotgun (WGS) entry which is preliminary data.</text>
</comment>
<evidence type="ECO:0000256" key="5">
    <source>
        <dbReference type="ARBA" id="ARBA00022692"/>
    </source>
</evidence>
<comment type="similarity">
    <text evidence="12 13">Belongs to the TonB-dependent receptor family.</text>
</comment>
<dbReference type="SMART" id="SM00965">
    <property type="entry name" value="STN"/>
    <property type="match status" value="1"/>
</dbReference>
<dbReference type="SUPFAM" id="SSF49464">
    <property type="entry name" value="Carboxypeptidase regulatory domain-like"/>
    <property type="match status" value="1"/>
</dbReference>
<dbReference type="PROSITE" id="PS52016">
    <property type="entry name" value="TONB_DEPENDENT_REC_3"/>
    <property type="match status" value="1"/>
</dbReference>
<gene>
    <name evidence="15" type="ORF">H9853_09200</name>
</gene>
<dbReference type="InterPro" id="IPR023996">
    <property type="entry name" value="TonB-dep_OMP_SusC/RagA"/>
</dbReference>
<name>A0A9D2AYR8_9SPHI</name>
<dbReference type="Proteomes" id="UP000824156">
    <property type="component" value="Unassembled WGS sequence"/>
</dbReference>
<evidence type="ECO:0000256" key="12">
    <source>
        <dbReference type="PROSITE-ProRule" id="PRU01360"/>
    </source>
</evidence>
<dbReference type="InterPro" id="IPR012910">
    <property type="entry name" value="Plug_dom"/>
</dbReference>
<keyword evidence="5 12" id="KW-0812">Transmembrane</keyword>
<evidence type="ECO:0000256" key="3">
    <source>
        <dbReference type="ARBA" id="ARBA00022452"/>
    </source>
</evidence>
<protein>
    <submittedName>
        <fullName evidence="15">TonB-dependent receptor</fullName>
    </submittedName>
</protein>
<dbReference type="InterPro" id="IPR008969">
    <property type="entry name" value="CarboxyPept-like_regulatory"/>
</dbReference>
<evidence type="ECO:0000313" key="15">
    <source>
        <dbReference type="EMBL" id="HIX55192.1"/>
    </source>
</evidence>
<sequence length="1127" mass="125730">MYKKNRIRIPIPIRSLVKLIPLSMKLSLLLLFAITIQVNAYTYGQKITLQKSDVKLVTVLKDIQKQSGYNIFYEKSLFPASLTVDVHSDNLSVEEVLSEILTPHNLDFRVMDKNIVLTQGSKVSLNSKGSSPANLQETKVTGRVKNERGEPLANVTISLESASGVVSTDSEGRFTIALENFPAALTFRMIGYATQTIHVSSSAPLEVQMAEVISQVEEVVVVGYGTQKRELVTSAIGSFKVKDEDVRQVASPTRLLEGKVAGVSLSLGSGNLASGERVSIRGISSISAGNTPLYVVDGVPINSSNMSLFDFGENYSPLAALNHADIESIEVLKDAASAAIYGSRASNGVILITTKSGKDGLSTIRADINTGFSTFANKDKLQLSSSDDYILQYNEGQENYNKQYGLSVGDANYKMPISNPFGNMPDTDWLGLIVQRGYFKNINTSFSVGSPKTQYYMGVGYTDQEGVIKDNSMKKYNLNSKVSHKFTDWLEVGSNNIGNYIRNNQVPGANLGSTIIARAIEQRPFDRPFKPNGDYYVGGTDELMRHNPIQILNEQDAYFNNFRYLGTFYGKVDFSEDLSFKSSFSADIGYTYDYTYYNENHPYGTGVGRLIDYNRLVQNYITEHVLSYNKSFDKLSLDAILGHSFQKQHYRTSNIDARGFPAPSLGVVSVASDIFNAGGSPSEYAMESYFTRGTLSYDDRYIMTATLRADGSSKFSPDNRWGIFPSLSFGWNVSRETFMEGSDLDLKLRASYGKTGNQEGIGNYAYQALMSGGQNYGNASGISISTFGNEDLTWEKADQYDVGFDMSFFQRKLDISFDMYYKKTSDLLYSRPIHSTTGMTSIISNIGSMENKGVELSINSNLNFGEFIWQSQFNIAHNKNKILALLEDDKPISIGSNRALQVGRDIGAFYLFEMQGLYQYDGEVPQALYDLGVRAGDVRWNDVDQNNIINDNDRVVLGSSNPDLFGGWNNTFKYKGVQLDVLMTYMYGNDVYAAWKVNGMARIGYRFAQLQEYIDNRWTGPGSTNVYPRAIASETHNTRNSTRFLEDGSFIRMRALTLSYNFSAPKFGNFKFNNIRVFGQIDNVFLLTKYSGWDPEVNTNLDPRFFGVDNFNNPQPRTYNLGVNFNF</sequence>
<reference evidence="15" key="1">
    <citation type="journal article" date="2021" name="PeerJ">
        <title>Extensive microbial diversity within the chicken gut microbiome revealed by metagenomics and culture.</title>
        <authorList>
            <person name="Gilroy R."/>
            <person name="Ravi A."/>
            <person name="Getino M."/>
            <person name="Pursley I."/>
            <person name="Horton D.L."/>
            <person name="Alikhan N.F."/>
            <person name="Baker D."/>
            <person name="Gharbi K."/>
            <person name="Hall N."/>
            <person name="Watson M."/>
            <person name="Adriaenssens E.M."/>
            <person name="Foster-Nyarko E."/>
            <person name="Jarju S."/>
            <person name="Secka A."/>
            <person name="Antonio M."/>
            <person name="Oren A."/>
            <person name="Chaudhuri R.R."/>
            <person name="La Ragione R."/>
            <person name="Hildebrand F."/>
            <person name="Pallen M.J."/>
        </authorList>
    </citation>
    <scope>NUCLEOTIDE SEQUENCE</scope>
    <source>
        <strain evidence="15">1719</strain>
    </source>
</reference>
<keyword evidence="8 13" id="KW-0798">TonB box</keyword>
<dbReference type="NCBIfam" id="TIGR04056">
    <property type="entry name" value="OMP_RagA_SusC"/>
    <property type="match status" value="1"/>
</dbReference>
<dbReference type="InterPro" id="IPR039426">
    <property type="entry name" value="TonB-dep_rcpt-like"/>
</dbReference>
<dbReference type="Pfam" id="PF07715">
    <property type="entry name" value="Plug"/>
    <property type="match status" value="1"/>
</dbReference>
<dbReference type="Gene3D" id="2.40.170.20">
    <property type="entry name" value="TonB-dependent receptor, beta-barrel domain"/>
    <property type="match status" value="1"/>
</dbReference>
<keyword evidence="7" id="KW-0408">Iron</keyword>
<evidence type="ECO:0000256" key="1">
    <source>
        <dbReference type="ARBA" id="ARBA00004571"/>
    </source>
</evidence>
<evidence type="ECO:0000256" key="8">
    <source>
        <dbReference type="ARBA" id="ARBA00023077"/>
    </source>
</evidence>
<dbReference type="PANTHER" id="PTHR30069">
    <property type="entry name" value="TONB-DEPENDENT OUTER MEMBRANE RECEPTOR"/>
    <property type="match status" value="1"/>
</dbReference>
<dbReference type="AlphaFoldDB" id="A0A9D2AYR8"/>
<keyword evidence="6" id="KW-0732">Signal</keyword>
<evidence type="ECO:0000256" key="10">
    <source>
        <dbReference type="ARBA" id="ARBA00023170"/>
    </source>
</evidence>
<dbReference type="InterPro" id="IPR037066">
    <property type="entry name" value="Plug_dom_sf"/>
</dbReference>
<evidence type="ECO:0000256" key="9">
    <source>
        <dbReference type="ARBA" id="ARBA00023136"/>
    </source>
</evidence>
<evidence type="ECO:0000259" key="14">
    <source>
        <dbReference type="SMART" id="SM00965"/>
    </source>
</evidence>
<dbReference type="GO" id="GO:0044718">
    <property type="term" value="P:siderophore transmembrane transport"/>
    <property type="evidence" value="ECO:0007669"/>
    <property type="project" value="TreeGrafter"/>
</dbReference>
<dbReference type="GO" id="GO:0009279">
    <property type="term" value="C:cell outer membrane"/>
    <property type="evidence" value="ECO:0007669"/>
    <property type="project" value="UniProtKB-SubCell"/>
</dbReference>
<keyword evidence="4" id="KW-0406">Ion transport</keyword>
<keyword evidence="9 12" id="KW-0472">Membrane</keyword>
<dbReference type="InterPro" id="IPR036942">
    <property type="entry name" value="Beta-barrel_TonB_sf"/>
</dbReference>
<keyword evidence="3 12" id="KW-1134">Transmembrane beta strand</keyword>
<organism evidence="15 16">
    <name type="scientific">Candidatus Sphingobacterium stercoripullorum</name>
    <dbReference type="NCBI Taxonomy" id="2838759"/>
    <lineage>
        <taxon>Bacteria</taxon>
        <taxon>Pseudomonadati</taxon>
        <taxon>Bacteroidota</taxon>
        <taxon>Sphingobacteriia</taxon>
        <taxon>Sphingobacteriales</taxon>
        <taxon>Sphingobacteriaceae</taxon>
        <taxon>Sphingobacterium</taxon>
    </lineage>
</organism>
<feature type="domain" description="Secretin/TonB short N-terminal" evidence="14">
    <location>
        <begin position="69"/>
        <end position="120"/>
    </location>
</feature>
<evidence type="ECO:0000313" key="16">
    <source>
        <dbReference type="Proteomes" id="UP000824156"/>
    </source>
</evidence>
<dbReference type="InterPro" id="IPR023997">
    <property type="entry name" value="TonB-dep_OMP_SusC/RagA_CS"/>
</dbReference>
<keyword evidence="2 12" id="KW-0813">Transport</keyword>
<dbReference type="GO" id="GO:0015344">
    <property type="term" value="F:siderophore uptake transmembrane transporter activity"/>
    <property type="evidence" value="ECO:0007669"/>
    <property type="project" value="TreeGrafter"/>
</dbReference>
<dbReference type="Pfam" id="PF13715">
    <property type="entry name" value="CarbopepD_reg_2"/>
    <property type="match status" value="1"/>
</dbReference>
<evidence type="ECO:0000256" key="7">
    <source>
        <dbReference type="ARBA" id="ARBA00023004"/>
    </source>
</evidence>
<dbReference type="Gene3D" id="2.60.40.1120">
    <property type="entry name" value="Carboxypeptidase-like, regulatory domain"/>
    <property type="match status" value="1"/>
</dbReference>
<keyword evidence="11 12" id="KW-0998">Cell outer membrane</keyword>
<dbReference type="NCBIfam" id="TIGR04057">
    <property type="entry name" value="SusC_RagA_signa"/>
    <property type="match status" value="1"/>
</dbReference>
<accession>A0A9D2AYR8</accession>
<evidence type="ECO:0000256" key="2">
    <source>
        <dbReference type="ARBA" id="ARBA00022448"/>
    </source>
</evidence>
<comment type="subcellular location">
    <subcellularLocation>
        <location evidence="1 12">Cell outer membrane</location>
        <topology evidence="1 12">Multi-pass membrane protein</topology>
    </subcellularLocation>
</comment>
<evidence type="ECO:0000256" key="6">
    <source>
        <dbReference type="ARBA" id="ARBA00022729"/>
    </source>
</evidence>
<dbReference type="InterPro" id="IPR011662">
    <property type="entry name" value="Secretin/TonB_short_N"/>
</dbReference>
<keyword evidence="4" id="KW-0410">Iron transport</keyword>
<evidence type="ECO:0000256" key="13">
    <source>
        <dbReference type="RuleBase" id="RU003357"/>
    </source>
</evidence>
<dbReference type="SUPFAM" id="SSF56935">
    <property type="entry name" value="Porins"/>
    <property type="match status" value="1"/>
</dbReference>
<keyword evidence="10 15" id="KW-0675">Receptor</keyword>
<evidence type="ECO:0000256" key="4">
    <source>
        <dbReference type="ARBA" id="ARBA00022496"/>
    </source>
</evidence>
<proteinExistence type="inferred from homology"/>
<evidence type="ECO:0000256" key="11">
    <source>
        <dbReference type="ARBA" id="ARBA00023237"/>
    </source>
</evidence>
<dbReference type="EMBL" id="DXEZ01000252">
    <property type="protein sequence ID" value="HIX55192.1"/>
    <property type="molecule type" value="Genomic_DNA"/>
</dbReference>
<dbReference type="PANTHER" id="PTHR30069:SF29">
    <property type="entry name" value="HEMOGLOBIN AND HEMOGLOBIN-HAPTOGLOBIN-BINDING PROTEIN 1-RELATED"/>
    <property type="match status" value="1"/>
</dbReference>
<dbReference type="Pfam" id="PF00593">
    <property type="entry name" value="TonB_dep_Rec_b-barrel"/>
    <property type="match status" value="1"/>
</dbReference>